<organism evidence="2 3">
    <name type="scientific">Cryptosporidium ubiquitum</name>
    <dbReference type="NCBI Taxonomy" id="857276"/>
    <lineage>
        <taxon>Eukaryota</taxon>
        <taxon>Sar</taxon>
        <taxon>Alveolata</taxon>
        <taxon>Apicomplexa</taxon>
        <taxon>Conoidasida</taxon>
        <taxon>Coccidia</taxon>
        <taxon>Eucoccidiorida</taxon>
        <taxon>Eimeriorina</taxon>
        <taxon>Cryptosporidiidae</taxon>
        <taxon>Cryptosporidium</taxon>
    </lineage>
</organism>
<dbReference type="RefSeq" id="XP_028874292.1">
    <property type="nucleotide sequence ID" value="XM_029019171.1"/>
</dbReference>
<gene>
    <name evidence="2" type="ORF">cubi_02159</name>
</gene>
<dbReference type="OrthoDB" id="340198at2759"/>
<keyword evidence="1" id="KW-1133">Transmembrane helix</keyword>
<dbReference type="GeneID" id="39978950"/>
<evidence type="ECO:0000313" key="3">
    <source>
        <dbReference type="Proteomes" id="UP000186176"/>
    </source>
</evidence>
<feature type="transmembrane region" description="Helical" evidence="1">
    <location>
        <begin position="20"/>
        <end position="37"/>
    </location>
</feature>
<dbReference type="VEuPathDB" id="CryptoDB:cubi_02159"/>
<keyword evidence="1" id="KW-0812">Transmembrane</keyword>
<reference evidence="2 3" key="1">
    <citation type="submission" date="2016-10" db="EMBL/GenBank/DDBJ databases">
        <title>Reductive evolution of mitochondrial metabolism and differential evolution of invasion-related proteins in Cryptosporidium.</title>
        <authorList>
            <person name="Liu S."/>
            <person name="Roellig D.M."/>
            <person name="Guo Y."/>
            <person name="Li N."/>
            <person name="Frace M.A."/>
            <person name="Tang K."/>
            <person name="Zhang L."/>
            <person name="Feng Y."/>
            <person name="Xiao L."/>
        </authorList>
    </citation>
    <scope>NUCLEOTIDE SEQUENCE [LARGE SCALE GENOMIC DNA]</scope>
    <source>
        <strain evidence="2">39726</strain>
    </source>
</reference>
<dbReference type="EMBL" id="LRBP01000017">
    <property type="protein sequence ID" value="OII72928.1"/>
    <property type="molecule type" value="Genomic_DNA"/>
</dbReference>
<sequence length="454" mass="52117">MKRILQIKIFIAFEKTRKTFCIFIILINWLLFGINKVNSQYVTEIYQTCSEQEGQNAKCGPGANCFIIGKQPTCHCAVDVATGISLSGNPYRGCTWDLSGNWQLYTGEESSRVQPILSPLTNEEFLFRFDRTDAVLATKYITGSIFTVNGVTQAANGLFSRLFLDANDNTAVLLENAEGFVDQHGRTITLRTRWADTTLSKANQSWLFDKHDLSGDWLRPDGVKVHIMYITKPINWPVKSTIYKWLRAYWFDDASLISPIRLCTTLFMDKTYKDEKNSMSTSARFVQLGFFGALRFGSNRIDIYSPSNGYQILSLRKVGINLPPYVPFSLGSVIIPESDSYKTNTNIKHAYYGQNQGGYYVDDYNYYGNPNDYNYYDNEQVIFNGMGLVENITTNQMNITGTKFNTDRISNHTSKILKEPNNFQNYQNQSNYFKYDFENIDAENNYIRRNLLFN</sequence>
<dbReference type="Proteomes" id="UP000186176">
    <property type="component" value="Unassembled WGS sequence"/>
</dbReference>
<evidence type="ECO:0000313" key="2">
    <source>
        <dbReference type="EMBL" id="OII72928.1"/>
    </source>
</evidence>
<keyword evidence="1" id="KW-0472">Membrane</keyword>
<accession>A0A1J4MFB5</accession>
<dbReference type="AlphaFoldDB" id="A0A1J4MFB5"/>
<comment type="caution">
    <text evidence="2">The sequence shown here is derived from an EMBL/GenBank/DDBJ whole genome shotgun (WGS) entry which is preliminary data.</text>
</comment>
<name>A0A1J4MFB5_9CRYT</name>
<evidence type="ECO:0000256" key="1">
    <source>
        <dbReference type="SAM" id="Phobius"/>
    </source>
</evidence>
<proteinExistence type="predicted"/>
<protein>
    <submittedName>
        <fullName evidence="2">Uncharacterized protein</fullName>
    </submittedName>
</protein>
<keyword evidence="3" id="KW-1185">Reference proteome</keyword>